<proteinExistence type="predicted"/>
<dbReference type="InterPro" id="IPR001296">
    <property type="entry name" value="Glyco_trans_1"/>
</dbReference>
<dbReference type="GO" id="GO:0016757">
    <property type="term" value="F:glycosyltransferase activity"/>
    <property type="evidence" value="ECO:0007669"/>
    <property type="project" value="InterPro"/>
</dbReference>
<dbReference type="InterPro" id="IPR028098">
    <property type="entry name" value="Glyco_trans_4-like_N"/>
</dbReference>
<dbReference type="Pfam" id="PF13579">
    <property type="entry name" value="Glyco_trans_4_4"/>
    <property type="match status" value="1"/>
</dbReference>
<dbReference type="RefSeq" id="WP_289841251.1">
    <property type="nucleotide sequence ID" value="NZ_CATKSH010000007.1"/>
</dbReference>
<sequence length="379" mass="41905">MRRRRTGTAKILEVTNVDFSMRQFLLPLMVALRDAGCTVVGACADGPDLAVVRQAGFRVEALPFQRSLAPLAQWRAFLAVRCLIRRERPDIVHAHMPISGLLTRFAAWSCGVPVVAYTCHGFLFNQPGSWRRRALSFVLEWLAGKVTDLYMTVSRAEADDARRWHIHPAPFAVGNGRDSDVFRPDAALRNAVRSTMGVDAARVVVIAVSRIVRHKGFPELLRAMDQVPDVELWIVGERLASDHGDDMSGEFARARERLGDRLRLLGRRDDVAALMAAADIFVLPSHFEGLPMSVIEAMLCGLPVVTTDIRGPREQIIDGDTGFLVPPGLAMPLARAIERLARNTELRRAMGDAARLRACALYDSRAVNRQTVALLLGTD</sequence>
<dbReference type="PANTHER" id="PTHR45947:SF3">
    <property type="entry name" value="SULFOQUINOVOSYL TRANSFERASE SQD2"/>
    <property type="match status" value="1"/>
</dbReference>
<accession>A0AA35XW89</accession>
<name>A0AA35XW89_9PROT</name>
<feature type="domain" description="Glycosyl transferase family 1" evidence="1">
    <location>
        <begin position="202"/>
        <end position="356"/>
    </location>
</feature>
<dbReference type="Proteomes" id="UP001176960">
    <property type="component" value="Unassembled WGS sequence"/>
</dbReference>
<feature type="domain" description="Glycosyltransferase subfamily 4-like N-terminal" evidence="2">
    <location>
        <begin position="23"/>
        <end position="173"/>
    </location>
</feature>
<reference evidence="3" key="1">
    <citation type="submission" date="2023-03" db="EMBL/GenBank/DDBJ databases">
        <authorList>
            <person name="Cleenwerck I."/>
        </authorList>
    </citation>
    <scope>NUCLEOTIDE SEQUENCE</scope>
    <source>
        <strain evidence="3">LMG 32879</strain>
    </source>
</reference>
<dbReference type="CDD" id="cd03808">
    <property type="entry name" value="GT4_CapM-like"/>
    <property type="match status" value="1"/>
</dbReference>
<dbReference type="Gene3D" id="3.40.50.2000">
    <property type="entry name" value="Glycogen Phosphorylase B"/>
    <property type="match status" value="2"/>
</dbReference>
<evidence type="ECO:0000259" key="1">
    <source>
        <dbReference type="Pfam" id="PF00534"/>
    </source>
</evidence>
<protein>
    <submittedName>
        <fullName evidence="3">Glycosyltransferase family 4 protein</fullName>
    </submittedName>
</protein>
<comment type="caution">
    <text evidence="3">The sequence shown here is derived from an EMBL/GenBank/DDBJ whole genome shotgun (WGS) entry which is preliminary data.</text>
</comment>
<organism evidence="3 4">
    <name type="scientific">Brytella acorum</name>
    <dbReference type="NCBI Taxonomy" id="2959299"/>
    <lineage>
        <taxon>Bacteria</taxon>
        <taxon>Pseudomonadati</taxon>
        <taxon>Pseudomonadota</taxon>
        <taxon>Alphaproteobacteria</taxon>
        <taxon>Acetobacterales</taxon>
        <taxon>Acetobacteraceae</taxon>
        <taxon>Brytella</taxon>
    </lineage>
</organism>
<dbReference type="PANTHER" id="PTHR45947">
    <property type="entry name" value="SULFOQUINOVOSYL TRANSFERASE SQD2"/>
    <property type="match status" value="1"/>
</dbReference>
<dbReference type="InterPro" id="IPR050194">
    <property type="entry name" value="Glycosyltransferase_grp1"/>
</dbReference>
<evidence type="ECO:0000313" key="4">
    <source>
        <dbReference type="Proteomes" id="UP001176960"/>
    </source>
</evidence>
<dbReference type="EMBL" id="CATKSH010000007">
    <property type="protein sequence ID" value="CAI9120584.1"/>
    <property type="molecule type" value="Genomic_DNA"/>
</dbReference>
<dbReference type="Pfam" id="PF00534">
    <property type="entry name" value="Glycos_transf_1"/>
    <property type="match status" value="1"/>
</dbReference>
<dbReference type="SUPFAM" id="SSF53756">
    <property type="entry name" value="UDP-Glycosyltransferase/glycogen phosphorylase"/>
    <property type="match status" value="1"/>
</dbReference>
<keyword evidence="4" id="KW-1185">Reference proteome</keyword>
<evidence type="ECO:0000313" key="3">
    <source>
        <dbReference type="EMBL" id="CAI9120584.1"/>
    </source>
</evidence>
<evidence type="ECO:0000259" key="2">
    <source>
        <dbReference type="Pfam" id="PF13579"/>
    </source>
</evidence>
<dbReference type="AlphaFoldDB" id="A0AA35XW89"/>
<gene>
    <name evidence="3" type="ORF">LMG32879_001417</name>
</gene>